<protein>
    <recommendedName>
        <fullName evidence="3">Phage protein</fullName>
    </recommendedName>
</protein>
<evidence type="ECO:0008006" key="3">
    <source>
        <dbReference type="Google" id="ProtNLM"/>
    </source>
</evidence>
<organism evidence="1 2">
    <name type="scientific">Bacillus subtilis subsp. subtilis</name>
    <dbReference type="NCBI Taxonomy" id="135461"/>
    <lineage>
        <taxon>Bacteria</taxon>
        <taxon>Bacillati</taxon>
        <taxon>Bacillota</taxon>
        <taxon>Bacilli</taxon>
        <taxon>Bacillales</taxon>
        <taxon>Bacillaceae</taxon>
        <taxon>Bacillus</taxon>
    </lineage>
</organism>
<evidence type="ECO:0000313" key="2">
    <source>
        <dbReference type="Proteomes" id="UP000031970"/>
    </source>
</evidence>
<dbReference type="AlphaFoldDB" id="A0ABD3ZQG9"/>
<dbReference type="Proteomes" id="UP000031970">
    <property type="component" value="Unassembled WGS sequence"/>
</dbReference>
<name>A0ABD3ZQG9_BACIU</name>
<comment type="caution">
    <text evidence="1">The sequence shown here is derived from an EMBL/GenBank/DDBJ whole genome shotgun (WGS) entry which is preliminary data.</text>
</comment>
<dbReference type="EMBL" id="JSXS01000125">
    <property type="protein sequence ID" value="KIL30408.1"/>
    <property type="molecule type" value="Genomic_DNA"/>
</dbReference>
<evidence type="ECO:0000313" key="1">
    <source>
        <dbReference type="EMBL" id="KIL30408.1"/>
    </source>
</evidence>
<gene>
    <name evidence="1" type="ORF">B4067_1342</name>
</gene>
<accession>A0ABD3ZQG9</accession>
<proteinExistence type="predicted"/>
<sequence length="269" mass="30615">MSNQAELDRQLKKVSMQYRKLNASQQEYAIKEIGRIRLEIVDLLTEYSGSDGKIKRQRLNKLLRELDTLEKLVRTTGMNAFEKIFDDTASTTSGAIKTAFMDSVGTAAISGVAFDKINKNVVRYIVNRIGDDGLVLSDRVWRFAGDQRDELSKVIRTGIITGQSVSEISANVRKVHENDAWKIRRLVVTEGNTAHRVAASYIGQQSRVVKAMRVHRGKANRPDHRCTQLELEDRYGMGAGLYKPDDPEIYMMHINCTGYLTYELYDKYK</sequence>
<reference evidence="1 2" key="1">
    <citation type="submission" date="2014-11" db="EMBL/GenBank/DDBJ databases">
        <title>Draft Genome Sequences of Nine Bacillus subtilis Strains that Form Spores with High Heat-Resistance.</title>
        <authorList>
            <person name="Krawcyk A.O."/>
            <person name="Berendsen E.M."/>
            <person name="de Jong A."/>
            <person name="Holsappel S."/>
            <person name="Eijlander R.T."/>
            <person name="Wells-Bennik M."/>
            <person name="Kuipers O.P."/>
        </authorList>
    </citation>
    <scope>NUCLEOTIDE SEQUENCE [LARGE SCALE GENOMIC DNA]</scope>
    <source>
        <strain evidence="1 2">B4067</strain>
    </source>
</reference>